<name>A0A0D0DN95_9AGAM</name>
<keyword evidence="1" id="KW-0238">DNA-binding</keyword>
<dbReference type="InParanoid" id="A0A0D0DN95"/>
<dbReference type="InterPro" id="IPR010998">
    <property type="entry name" value="Integrase_recombinase_N"/>
</dbReference>
<dbReference type="OrthoDB" id="2664079at2759"/>
<dbReference type="Proteomes" id="UP000054538">
    <property type="component" value="Unassembled WGS sequence"/>
</dbReference>
<proteinExistence type="predicted"/>
<evidence type="ECO:0000313" key="3">
    <source>
        <dbReference type="Proteomes" id="UP000054538"/>
    </source>
</evidence>
<dbReference type="HOGENOM" id="CLU_003292_7_3_1"/>
<dbReference type="AlphaFoldDB" id="A0A0D0DN95"/>
<organism evidence="2 3">
    <name type="scientific">Paxillus rubicundulus Ve08.2h10</name>
    <dbReference type="NCBI Taxonomy" id="930991"/>
    <lineage>
        <taxon>Eukaryota</taxon>
        <taxon>Fungi</taxon>
        <taxon>Dikarya</taxon>
        <taxon>Basidiomycota</taxon>
        <taxon>Agaricomycotina</taxon>
        <taxon>Agaricomycetes</taxon>
        <taxon>Agaricomycetidae</taxon>
        <taxon>Boletales</taxon>
        <taxon>Paxilineae</taxon>
        <taxon>Paxillaceae</taxon>
        <taxon>Paxillus</taxon>
    </lineage>
</organism>
<evidence type="ECO:0000256" key="1">
    <source>
        <dbReference type="ARBA" id="ARBA00023125"/>
    </source>
</evidence>
<accession>A0A0D0DN95</accession>
<dbReference type="SUPFAM" id="SSF47823">
    <property type="entry name" value="lambda integrase-like, N-terminal domain"/>
    <property type="match status" value="1"/>
</dbReference>
<keyword evidence="3" id="KW-1185">Reference proteome</keyword>
<dbReference type="STRING" id="930991.A0A0D0DN95"/>
<dbReference type="GO" id="GO:0003677">
    <property type="term" value="F:DNA binding"/>
    <property type="evidence" value="ECO:0007669"/>
    <property type="project" value="UniProtKB-KW"/>
</dbReference>
<evidence type="ECO:0000313" key="2">
    <source>
        <dbReference type="EMBL" id="KIK83839.1"/>
    </source>
</evidence>
<gene>
    <name evidence="2" type="ORF">PAXRUDRAFT_152999</name>
</gene>
<sequence>SAYSPNLTPLPSSLRPTCTVRDHLQKWWPASPLTHNPHCSPTTFQESNLDRIKDVIMHTWAESTKESYGSGLLVFHIFCDAKSIPDCDYTPANSELISMFISTLAGQYSGGTIANYLQGVCTWHIMHRLGWTHYDTEIKALLKAAVTLAPISSKCKP</sequence>
<dbReference type="EMBL" id="KN825584">
    <property type="protein sequence ID" value="KIK83839.1"/>
    <property type="molecule type" value="Genomic_DNA"/>
</dbReference>
<reference evidence="3" key="2">
    <citation type="submission" date="2015-01" db="EMBL/GenBank/DDBJ databases">
        <title>Evolutionary Origins and Diversification of the Mycorrhizal Mutualists.</title>
        <authorList>
            <consortium name="DOE Joint Genome Institute"/>
            <consortium name="Mycorrhizal Genomics Consortium"/>
            <person name="Kohler A."/>
            <person name="Kuo A."/>
            <person name="Nagy L.G."/>
            <person name="Floudas D."/>
            <person name="Copeland A."/>
            <person name="Barry K.W."/>
            <person name="Cichocki N."/>
            <person name="Veneault-Fourrey C."/>
            <person name="LaButti K."/>
            <person name="Lindquist E.A."/>
            <person name="Lipzen A."/>
            <person name="Lundell T."/>
            <person name="Morin E."/>
            <person name="Murat C."/>
            <person name="Riley R."/>
            <person name="Ohm R."/>
            <person name="Sun H."/>
            <person name="Tunlid A."/>
            <person name="Henrissat B."/>
            <person name="Grigoriev I.V."/>
            <person name="Hibbett D.S."/>
            <person name="Martin F."/>
        </authorList>
    </citation>
    <scope>NUCLEOTIDE SEQUENCE [LARGE SCALE GENOMIC DNA]</scope>
    <source>
        <strain evidence="3">Ve08.2h10</strain>
    </source>
</reference>
<protein>
    <submittedName>
        <fullName evidence="2">Uncharacterized protein</fullName>
    </submittedName>
</protein>
<feature type="non-terminal residue" evidence="2">
    <location>
        <position position="1"/>
    </location>
</feature>
<reference evidence="2 3" key="1">
    <citation type="submission" date="2014-04" db="EMBL/GenBank/DDBJ databases">
        <authorList>
            <consortium name="DOE Joint Genome Institute"/>
            <person name="Kuo A."/>
            <person name="Kohler A."/>
            <person name="Jargeat P."/>
            <person name="Nagy L.G."/>
            <person name="Floudas D."/>
            <person name="Copeland A."/>
            <person name="Barry K.W."/>
            <person name="Cichocki N."/>
            <person name="Veneault-Fourrey C."/>
            <person name="LaButti K."/>
            <person name="Lindquist E.A."/>
            <person name="Lipzen A."/>
            <person name="Lundell T."/>
            <person name="Morin E."/>
            <person name="Murat C."/>
            <person name="Sun H."/>
            <person name="Tunlid A."/>
            <person name="Henrissat B."/>
            <person name="Grigoriev I.V."/>
            <person name="Hibbett D.S."/>
            <person name="Martin F."/>
            <person name="Nordberg H.P."/>
            <person name="Cantor M.N."/>
            <person name="Hua S.X."/>
        </authorList>
    </citation>
    <scope>NUCLEOTIDE SEQUENCE [LARGE SCALE GENOMIC DNA]</scope>
    <source>
        <strain evidence="2 3">Ve08.2h10</strain>
    </source>
</reference>
<dbReference type="Gene3D" id="1.10.150.130">
    <property type="match status" value="1"/>
</dbReference>